<reference evidence="1 2" key="1">
    <citation type="journal article" date="2019" name="Genome Biol. Evol.">
        <title>Day and night: Metabolic profiles and evolutionary relationships of six axenic non-marine cyanobacteria.</title>
        <authorList>
            <person name="Will S.E."/>
            <person name="Henke P."/>
            <person name="Boedeker C."/>
            <person name="Huang S."/>
            <person name="Brinkmann H."/>
            <person name="Rohde M."/>
            <person name="Jarek M."/>
            <person name="Friedl T."/>
            <person name="Seufert S."/>
            <person name="Schumacher M."/>
            <person name="Overmann J."/>
            <person name="Neumann-Schaal M."/>
            <person name="Petersen J."/>
        </authorList>
    </citation>
    <scope>NUCLEOTIDE SEQUENCE [LARGE SCALE GENOMIC DNA]</scope>
    <source>
        <strain evidence="1 2">SAG 1403-4b</strain>
    </source>
</reference>
<gene>
    <name evidence="1" type="ORF">DSM107003_49930</name>
</gene>
<proteinExistence type="predicted"/>
<dbReference type="Pfam" id="PF07030">
    <property type="entry name" value="Phage_Mu_Gp36"/>
    <property type="match status" value="1"/>
</dbReference>
<evidence type="ECO:0000313" key="1">
    <source>
        <dbReference type="EMBL" id="RUS92510.1"/>
    </source>
</evidence>
<dbReference type="EMBL" id="RSCM01000027">
    <property type="protein sequence ID" value="RUS92510.1"/>
    <property type="molecule type" value="Genomic_DNA"/>
</dbReference>
<dbReference type="Proteomes" id="UP000276103">
    <property type="component" value="Unassembled WGS sequence"/>
</dbReference>
<comment type="caution">
    <text evidence="1">The sequence shown here is derived from an EMBL/GenBank/DDBJ whole genome shotgun (WGS) entry which is preliminary data.</text>
</comment>
<sequence length="144" mass="16452">MNYATQEDMINLFGEPEVIELTNLDNPNLETIDTTRLDQALDYASREVDSYLQVAQYQLPLTSVPLVLRNKVADIARYHLDSYRVREDVRQRYEDAVKWLQMLASGKVGLGIDKITQEQISTGGAQWFSQERIFPTALGDYYGG</sequence>
<dbReference type="InterPro" id="IPR009752">
    <property type="entry name" value="Phage_Mu_GpJ"/>
</dbReference>
<keyword evidence="2" id="KW-1185">Reference proteome</keyword>
<dbReference type="AlphaFoldDB" id="A0A3S1CHD5"/>
<dbReference type="RefSeq" id="WP_127056772.1">
    <property type="nucleotide sequence ID" value="NZ_RSCM01000027.1"/>
</dbReference>
<accession>A0A3S1CHD5</accession>
<dbReference type="OrthoDB" id="9812088at2"/>
<organism evidence="1 2">
    <name type="scientific">Trichormus variabilis SAG 1403-4b</name>
    <dbReference type="NCBI Taxonomy" id="447716"/>
    <lineage>
        <taxon>Bacteria</taxon>
        <taxon>Bacillati</taxon>
        <taxon>Cyanobacteriota</taxon>
        <taxon>Cyanophyceae</taxon>
        <taxon>Nostocales</taxon>
        <taxon>Nostocaceae</taxon>
        <taxon>Trichormus</taxon>
    </lineage>
</organism>
<name>A0A3S1CHD5_ANAVA</name>
<protein>
    <recommendedName>
        <fullName evidence="3">DUF1320 domain-containing protein</fullName>
    </recommendedName>
</protein>
<evidence type="ECO:0008006" key="3">
    <source>
        <dbReference type="Google" id="ProtNLM"/>
    </source>
</evidence>
<evidence type="ECO:0000313" key="2">
    <source>
        <dbReference type="Proteomes" id="UP000276103"/>
    </source>
</evidence>